<evidence type="ECO:0000313" key="1">
    <source>
        <dbReference type="EMBL" id="MBY8888170.1"/>
    </source>
</evidence>
<reference evidence="1 2" key="1">
    <citation type="submission" date="2021-08" db="EMBL/GenBank/DDBJ databases">
        <title>Streptomyces sp. PTM05 isolated from lichen.</title>
        <authorList>
            <person name="Somphong A."/>
            <person name="Phongsopitanun W."/>
            <person name="Tanasupawat S."/>
        </authorList>
    </citation>
    <scope>NUCLEOTIDE SEQUENCE [LARGE SCALE GENOMIC DNA]</scope>
    <source>
        <strain evidence="1 2">Ptm05</strain>
    </source>
</reference>
<sequence>MTEPSRRMQKALTRAGYRTTREVEYGEETIFLWHPGYHDGMMAIGWAVGFAGWGTYARDNRGESVRLGQASDLDQAQAAIVAWDDERKRQY</sequence>
<dbReference type="RefSeq" id="WP_222980903.1">
    <property type="nucleotide sequence ID" value="NZ_JAINVZ010000022.1"/>
</dbReference>
<name>A0ABS7QY89_9ACTN</name>
<dbReference type="Proteomes" id="UP001198565">
    <property type="component" value="Unassembled WGS sequence"/>
</dbReference>
<accession>A0ABS7QY89</accession>
<evidence type="ECO:0000313" key="2">
    <source>
        <dbReference type="Proteomes" id="UP001198565"/>
    </source>
</evidence>
<organism evidence="1 2">
    <name type="scientific">Streptantibioticus parmotrematis</name>
    <dbReference type="NCBI Taxonomy" id="2873249"/>
    <lineage>
        <taxon>Bacteria</taxon>
        <taxon>Bacillati</taxon>
        <taxon>Actinomycetota</taxon>
        <taxon>Actinomycetes</taxon>
        <taxon>Kitasatosporales</taxon>
        <taxon>Streptomycetaceae</taxon>
        <taxon>Streptantibioticus</taxon>
    </lineage>
</organism>
<keyword evidence="2" id="KW-1185">Reference proteome</keyword>
<dbReference type="EMBL" id="JAINVZ010000022">
    <property type="protein sequence ID" value="MBY8888170.1"/>
    <property type="molecule type" value="Genomic_DNA"/>
</dbReference>
<protein>
    <submittedName>
        <fullName evidence="1">Uncharacterized protein</fullName>
    </submittedName>
</protein>
<gene>
    <name evidence="1" type="ORF">K7472_25515</name>
</gene>
<proteinExistence type="predicted"/>
<comment type="caution">
    <text evidence="1">The sequence shown here is derived from an EMBL/GenBank/DDBJ whole genome shotgun (WGS) entry which is preliminary data.</text>
</comment>